<accession>A0AAN6YN64</accession>
<comment type="caution">
    <text evidence="2">The sequence shown here is derived from an EMBL/GenBank/DDBJ whole genome shotgun (WGS) entry which is preliminary data.</text>
</comment>
<reference evidence="2" key="1">
    <citation type="journal article" date="2023" name="Mol. Phylogenet. Evol.">
        <title>Genome-scale phylogeny and comparative genomics of the fungal order Sordariales.</title>
        <authorList>
            <person name="Hensen N."/>
            <person name="Bonometti L."/>
            <person name="Westerberg I."/>
            <person name="Brannstrom I.O."/>
            <person name="Guillou S."/>
            <person name="Cros-Aarteil S."/>
            <person name="Calhoun S."/>
            <person name="Haridas S."/>
            <person name="Kuo A."/>
            <person name="Mondo S."/>
            <person name="Pangilinan J."/>
            <person name="Riley R."/>
            <person name="LaButti K."/>
            <person name="Andreopoulos B."/>
            <person name="Lipzen A."/>
            <person name="Chen C."/>
            <person name="Yan M."/>
            <person name="Daum C."/>
            <person name="Ng V."/>
            <person name="Clum A."/>
            <person name="Steindorff A."/>
            <person name="Ohm R.A."/>
            <person name="Martin F."/>
            <person name="Silar P."/>
            <person name="Natvig D.O."/>
            <person name="Lalanne C."/>
            <person name="Gautier V."/>
            <person name="Ament-Velasquez S.L."/>
            <person name="Kruys A."/>
            <person name="Hutchinson M.I."/>
            <person name="Powell A.J."/>
            <person name="Barry K."/>
            <person name="Miller A.N."/>
            <person name="Grigoriev I.V."/>
            <person name="Debuchy R."/>
            <person name="Gladieux P."/>
            <person name="Hiltunen Thoren M."/>
            <person name="Johannesson H."/>
        </authorList>
    </citation>
    <scope>NUCLEOTIDE SEQUENCE</scope>
    <source>
        <strain evidence="2">CBS 990.96</strain>
    </source>
</reference>
<organism evidence="2 3">
    <name type="scientific">Podospora fimiseda</name>
    <dbReference type="NCBI Taxonomy" id="252190"/>
    <lineage>
        <taxon>Eukaryota</taxon>
        <taxon>Fungi</taxon>
        <taxon>Dikarya</taxon>
        <taxon>Ascomycota</taxon>
        <taxon>Pezizomycotina</taxon>
        <taxon>Sordariomycetes</taxon>
        <taxon>Sordariomycetidae</taxon>
        <taxon>Sordariales</taxon>
        <taxon>Podosporaceae</taxon>
        <taxon>Podospora</taxon>
    </lineage>
</organism>
<dbReference type="AlphaFoldDB" id="A0AAN6YN64"/>
<evidence type="ECO:0000313" key="2">
    <source>
        <dbReference type="EMBL" id="KAK4222349.1"/>
    </source>
</evidence>
<protein>
    <submittedName>
        <fullName evidence="2">Uncharacterized protein</fullName>
    </submittedName>
</protein>
<evidence type="ECO:0000256" key="1">
    <source>
        <dbReference type="SAM" id="MobiDB-lite"/>
    </source>
</evidence>
<evidence type="ECO:0000313" key="3">
    <source>
        <dbReference type="Proteomes" id="UP001301958"/>
    </source>
</evidence>
<name>A0AAN6YN64_9PEZI</name>
<feature type="region of interest" description="Disordered" evidence="1">
    <location>
        <begin position="179"/>
        <end position="222"/>
    </location>
</feature>
<dbReference type="Proteomes" id="UP001301958">
    <property type="component" value="Unassembled WGS sequence"/>
</dbReference>
<proteinExistence type="predicted"/>
<feature type="compositionally biased region" description="Basic and acidic residues" evidence="1">
    <location>
        <begin position="190"/>
        <end position="222"/>
    </location>
</feature>
<reference evidence="2" key="2">
    <citation type="submission" date="2023-05" db="EMBL/GenBank/DDBJ databases">
        <authorList>
            <consortium name="Lawrence Berkeley National Laboratory"/>
            <person name="Steindorff A."/>
            <person name="Hensen N."/>
            <person name="Bonometti L."/>
            <person name="Westerberg I."/>
            <person name="Brannstrom I.O."/>
            <person name="Guillou S."/>
            <person name="Cros-Aarteil S."/>
            <person name="Calhoun S."/>
            <person name="Haridas S."/>
            <person name="Kuo A."/>
            <person name="Mondo S."/>
            <person name="Pangilinan J."/>
            <person name="Riley R."/>
            <person name="Labutti K."/>
            <person name="Andreopoulos B."/>
            <person name="Lipzen A."/>
            <person name="Chen C."/>
            <person name="Yanf M."/>
            <person name="Daum C."/>
            <person name="Ng V."/>
            <person name="Clum A."/>
            <person name="Ohm R."/>
            <person name="Martin F."/>
            <person name="Silar P."/>
            <person name="Natvig D."/>
            <person name="Lalanne C."/>
            <person name="Gautier V."/>
            <person name="Ament-Velasquez S.L."/>
            <person name="Kruys A."/>
            <person name="Hutchinson M.I."/>
            <person name="Powell A.J."/>
            <person name="Barry K."/>
            <person name="Miller A.N."/>
            <person name="Grigoriev I.V."/>
            <person name="Debuchy R."/>
            <person name="Gladieux P."/>
            <person name="Thoren M.H."/>
            <person name="Johannesson H."/>
        </authorList>
    </citation>
    <scope>NUCLEOTIDE SEQUENCE</scope>
    <source>
        <strain evidence="2">CBS 990.96</strain>
    </source>
</reference>
<sequence length="222" mass="25097">MLRVIYLSCYSSTNTPLHLRYRMRQSSSLLTGANAGLNRMPIKSERYIQVLAHKLVALPHSRSPYQRRSRATIAHTSLLGKSDGPSEHAKDILPCRSLSEKEAAVRQRNEDYHFANPTEREEAFPSADWRAARRAPSDRAQAKPFFTSLTFTPHQWRQIKMVIHSPGVLQKLVSKAGSIPPAACVPPPKQARERGGKRDHRLPDHSFEPRINHAERNGGKKV</sequence>
<keyword evidence="3" id="KW-1185">Reference proteome</keyword>
<dbReference type="EMBL" id="MU865477">
    <property type="protein sequence ID" value="KAK4222349.1"/>
    <property type="molecule type" value="Genomic_DNA"/>
</dbReference>
<gene>
    <name evidence="2" type="ORF">QBC38DRAFT_86420</name>
</gene>